<protein>
    <submittedName>
        <fullName evidence="1">Uncharacterized protein</fullName>
    </submittedName>
</protein>
<gene>
    <name evidence="1" type="ORF">MENT_LOCUS35581</name>
</gene>
<evidence type="ECO:0000313" key="2">
    <source>
        <dbReference type="Proteomes" id="UP000580250"/>
    </source>
</evidence>
<dbReference type="Proteomes" id="UP000580250">
    <property type="component" value="Unassembled WGS sequence"/>
</dbReference>
<dbReference type="AlphaFoldDB" id="A0A6V7W974"/>
<proteinExistence type="predicted"/>
<name>A0A6V7W974_MELEN</name>
<reference evidence="1 2" key="1">
    <citation type="submission" date="2020-08" db="EMBL/GenBank/DDBJ databases">
        <authorList>
            <person name="Koutsovoulos G."/>
            <person name="Danchin GJ E."/>
        </authorList>
    </citation>
    <scope>NUCLEOTIDE SEQUENCE [LARGE SCALE GENOMIC DNA]</scope>
</reference>
<dbReference type="EMBL" id="CAJEWN010000463">
    <property type="protein sequence ID" value="CAD2183298.1"/>
    <property type="molecule type" value="Genomic_DNA"/>
</dbReference>
<accession>A0A6V7W974</accession>
<evidence type="ECO:0000313" key="1">
    <source>
        <dbReference type="EMBL" id="CAD2183298.1"/>
    </source>
</evidence>
<comment type="caution">
    <text evidence="1">The sequence shown here is derived from an EMBL/GenBank/DDBJ whole genome shotgun (WGS) entry which is preliminary data.</text>
</comment>
<dbReference type="OrthoDB" id="5985440at2759"/>
<organism evidence="1 2">
    <name type="scientific">Meloidogyne enterolobii</name>
    <name type="common">Root-knot nematode worm</name>
    <name type="synonym">Meloidogyne mayaguensis</name>
    <dbReference type="NCBI Taxonomy" id="390850"/>
    <lineage>
        <taxon>Eukaryota</taxon>
        <taxon>Metazoa</taxon>
        <taxon>Ecdysozoa</taxon>
        <taxon>Nematoda</taxon>
        <taxon>Chromadorea</taxon>
        <taxon>Rhabditida</taxon>
        <taxon>Tylenchina</taxon>
        <taxon>Tylenchomorpha</taxon>
        <taxon>Tylenchoidea</taxon>
        <taxon>Meloidogynidae</taxon>
        <taxon>Meloidogyninae</taxon>
        <taxon>Meloidogyne</taxon>
    </lineage>
</organism>
<sequence>MRLEVAAKITLKRQQRLNSSQPEAAHFINSIDSVSNLTNTDLFMIGWQKDNIFPELVGELVVNKGVGRECDHVTRCHFDWPVYNAFGFSSEGCDDCQHNRMRKNWEQCKPNFYRDPQR</sequence>
<dbReference type="Gene3D" id="2.170.300.10">
    <property type="entry name" value="Tie2 ligand-binding domain superfamily"/>
    <property type="match status" value="1"/>
</dbReference>